<proteinExistence type="predicted"/>
<feature type="compositionally biased region" description="Polar residues" evidence="1">
    <location>
        <begin position="107"/>
        <end position="118"/>
    </location>
</feature>
<sequence length="173" mass="19336">MSFLTLFNTKSKSDPSGGRKTHKHYDSTHTSLANHTSEPCTTPAENSSRTNATIQSLTFNSNPKEGHEDPYTPLPVKGSVKRMMRKARIRKTEMEAETLSDSDSRWSRTNSESGTSVSDHSETMVAGEISGETVWKPEVEWTLEETEDGRGVVRFHFLDQVAEKDEEELEGNG</sequence>
<organism evidence="2 3">
    <name type="scientific">Moniliophthora roreri</name>
    <name type="common">Frosty pod rot fungus</name>
    <name type="synonym">Monilia roreri</name>
    <dbReference type="NCBI Taxonomy" id="221103"/>
    <lineage>
        <taxon>Eukaryota</taxon>
        <taxon>Fungi</taxon>
        <taxon>Dikarya</taxon>
        <taxon>Basidiomycota</taxon>
        <taxon>Agaricomycotina</taxon>
        <taxon>Agaricomycetes</taxon>
        <taxon>Agaricomycetidae</taxon>
        <taxon>Agaricales</taxon>
        <taxon>Marasmiineae</taxon>
        <taxon>Marasmiaceae</taxon>
        <taxon>Moniliophthora</taxon>
    </lineage>
</organism>
<dbReference type="Proteomes" id="UP000054988">
    <property type="component" value="Unassembled WGS sequence"/>
</dbReference>
<reference evidence="2 3" key="1">
    <citation type="submission" date="2015-12" db="EMBL/GenBank/DDBJ databases">
        <title>Draft genome sequence of Moniliophthora roreri, the causal agent of frosty pod rot of cacao.</title>
        <authorList>
            <person name="Aime M.C."/>
            <person name="Diaz-Valderrama J.R."/>
            <person name="Kijpornyongpan T."/>
            <person name="Phillips-Mora W."/>
        </authorList>
    </citation>
    <scope>NUCLEOTIDE SEQUENCE [LARGE SCALE GENOMIC DNA]</scope>
    <source>
        <strain evidence="2 3">MCA 2952</strain>
    </source>
</reference>
<accession>A0A0W0F7J6</accession>
<feature type="compositionally biased region" description="Basic residues" evidence="1">
    <location>
        <begin position="79"/>
        <end position="89"/>
    </location>
</feature>
<gene>
    <name evidence="2" type="ORF">WG66_15161</name>
</gene>
<feature type="region of interest" description="Disordered" evidence="1">
    <location>
        <begin position="1"/>
        <end position="122"/>
    </location>
</feature>
<evidence type="ECO:0000256" key="1">
    <source>
        <dbReference type="SAM" id="MobiDB-lite"/>
    </source>
</evidence>
<feature type="compositionally biased region" description="Polar residues" evidence="1">
    <location>
        <begin position="28"/>
        <end position="63"/>
    </location>
</feature>
<dbReference type="AlphaFoldDB" id="A0A0W0F7J6"/>
<comment type="caution">
    <text evidence="2">The sequence shown here is derived from an EMBL/GenBank/DDBJ whole genome shotgun (WGS) entry which is preliminary data.</text>
</comment>
<feature type="compositionally biased region" description="Polar residues" evidence="1">
    <location>
        <begin position="1"/>
        <end position="10"/>
    </location>
</feature>
<name>A0A0W0F7J6_MONRR</name>
<protein>
    <submittedName>
        <fullName evidence="2">Uncharacterized protein</fullName>
    </submittedName>
</protein>
<evidence type="ECO:0000313" key="2">
    <source>
        <dbReference type="EMBL" id="KTB32311.1"/>
    </source>
</evidence>
<evidence type="ECO:0000313" key="3">
    <source>
        <dbReference type="Proteomes" id="UP000054988"/>
    </source>
</evidence>
<dbReference type="EMBL" id="LATX01002242">
    <property type="protein sequence ID" value="KTB32311.1"/>
    <property type="molecule type" value="Genomic_DNA"/>
</dbReference>